<dbReference type="EnsemblPlants" id="Zm00001eb162980_T001">
    <property type="protein sequence ID" value="Zm00001eb162980_P001"/>
    <property type="gene ID" value="Zm00001eb162980"/>
</dbReference>
<evidence type="ECO:0000256" key="1">
    <source>
        <dbReference type="SAM" id="MobiDB-lite"/>
    </source>
</evidence>
<name>A0A804NIL1_MAIZE</name>
<feature type="region of interest" description="Disordered" evidence="1">
    <location>
        <begin position="202"/>
        <end position="227"/>
    </location>
</feature>
<dbReference type="AlphaFoldDB" id="A0A804NIL1"/>
<proteinExistence type="predicted"/>
<protein>
    <submittedName>
        <fullName evidence="2">Uncharacterized protein</fullName>
    </submittedName>
</protein>
<accession>A0A804NIL1</accession>
<organism evidence="2 3">
    <name type="scientific">Zea mays</name>
    <name type="common">Maize</name>
    <dbReference type="NCBI Taxonomy" id="4577"/>
    <lineage>
        <taxon>Eukaryota</taxon>
        <taxon>Viridiplantae</taxon>
        <taxon>Streptophyta</taxon>
        <taxon>Embryophyta</taxon>
        <taxon>Tracheophyta</taxon>
        <taxon>Spermatophyta</taxon>
        <taxon>Magnoliopsida</taxon>
        <taxon>Liliopsida</taxon>
        <taxon>Poales</taxon>
        <taxon>Poaceae</taxon>
        <taxon>PACMAD clade</taxon>
        <taxon>Panicoideae</taxon>
        <taxon>Andropogonodae</taxon>
        <taxon>Andropogoneae</taxon>
        <taxon>Tripsacinae</taxon>
        <taxon>Zea</taxon>
    </lineage>
</organism>
<feature type="compositionally biased region" description="Basic and acidic residues" evidence="1">
    <location>
        <begin position="417"/>
        <end position="433"/>
    </location>
</feature>
<evidence type="ECO:0000313" key="2">
    <source>
        <dbReference type="EnsemblPlants" id="Zm00001eb162980_P001"/>
    </source>
</evidence>
<reference evidence="3" key="1">
    <citation type="submission" date="2015-12" db="EMBL/GenBank/DDBJ databases">
        <title>Update maize B73 reference genome by single molecule sequencing technologies.</title>
        <authorList>
            <consortium name="Maize Genome Sequencing Project"/>
            <person name="Ware D."/>
        </authorList>
    </citation>
    <scope>NUCLEOTIDE SEQUENCE [LARGE SCALE GENOMIC DNA]</scope>
    <source>
        <strain evidence="3">cv. B73</strain>
    </source>
</reference>
<feature type="compositionally biased region" description="Basic and acidic residues" evidence="1">
    <location>
        <begin position="206"/>
        <end position="217"/>
    </location>
</feature>
<feature type="region of interest" description="Disordered" evidence="1">
    <location>
        <begin position="406"/>
        <end position="433"/>
    </location>
</feature>
<dbReference type="Proteomes" id="UP000007305">
    <property type="component" value="Chromosome 3"/>
</dbReference>
<reference evidence="2" key="3">
    <citation type="submission" date="2021-05" db="UniProtKB">
        <authorList>
            <consortium name="EnsemblPlants"/>
        </authorList>
    </citation>
    <scope>IDENTIFICATION</scope>
    <source>
        <strain evidence="2">cv. B73</strain>
    </source>
</reference>
<evidence type="ECO:0000313" key="3">
    <source>
        <dbReference type="Proteomes" id="UP000007305"/>
    </source>
</evidence>
<reference evidence="2" key="2">
    <citation type="submission" date="2019-07" db="EMBL/GenBank/DDBJ databases">
        <authorList>
            <person name="Seetharam A."/>
            <person name="Woodhouse M."/>
            <person name="Cannon E."/>
        </authorList>
    </citation>
    <scope>NUCLEOTIDE SEQUENCE [LARGE SCALE GENOMIC DNA]</scope>
    <source>
        <strain evidence="2">cv. B73</strain>
    </source>
</reference>
<sequence length="501" mass="54498">MHRVAVDAVGPGPAGVGRRLDALQCHTAALESGAEGDHPHPIARPHPGLGLDVGQLVQHQAAGRVPEPVQRHPRRLHVLVGQAEPALHLVDHRAAAGVDAEVLKRLAEVRAVQPHPGAPAAHELALEQRHRHQELLRDRQHEGAERRDVPLERMAGRCGEVLGEANAQDALAVFLLEYAAVVGVPRGGHGADEAAEPEPRALGAVGEDRGGGPHAEEAVGQQHRALAPDVVLRREDLRGHRQDARAWRRHLEEVLGQADGDEPRAAAHPGQVQALHVGAEPVPVDDHVGEDRRGREDAAVDDEHVDLLGPHARPGEHLVHCGEDDQLGLLPGRLEAAVRRHVVVGVGQARLVAEPRALEQADGEADALVVHQVRQEVHVLQARGERRPEARPRSEAAVLHQVHVPRPAQAPQLRHAGSQDDRHEHVDRPRGAKAADDIVHAECWPRPPERGGYDRCHRDHGEESVHEGRVPRLEKLGHCCLPGARLWRTKSGSVCVVMFKW</sequence>
<dbReference type="Gramene" id="Zm00001eb162980_T001">
    <property type="protein sequence ID" value="Zm00001eb162980_P001"/>
    <property type="gene ID" value="Zm00001eb162980"/>
</dbReference>
<dbReference type="InParanoid" id="A0A804NIL1"/>
<keyword evidence="3" id="KW-1185">Reference proteome</keyword>